<feature type="transmembrane region" description="Helical" evidence="7">
    <location>
        <begin position="52"/>
        <end position="78"/>
    </location>
</feature>
<evidence type="ECO:0000256" key="6">
    <source>
        <dbReference type="ARBA" id="ARBA00023136"/>
    </source>
</evidence>
<feature type="transmembrane region" description="Helical" evidence="7">
    <location>
        <begin position="224"/>
        <end position="240"/>
    </location>
</feature>
<feature type="transmembrane region" description="Helical" evidence="7">
    <location>
        <begin position="394"/>
        <end position="415"/>
    </location>
</feature>
<accession>A0A521ENV3</accession>
<dbReference type="Proteomes" id="UP000316030">
    <property type="component" value="Unassembled WGS sequence"/>
</dbReference>
<proteinExistence type="inferred from homology"/>
<keyword evidence="3" id="KW-1003">Cell membrane</keyword>
<evidence type="ECO:0000256" key="3">
    <source>
        <dbReference type="ARBA" id="ARBA00022475"/>
    </source>
</evidence>
<dbReference type="PANTHER" id="PTHR30250:SF10">
    <property type="entry name" value="LIPOPOLYSACCHARIDE BIOSYNTHESIS PROTEIN WZXC"/>
    <property type="match status" value="1"/>
</dbReference>
<gene>
    <name evidence="8" type="ORF">SAMN06265173_11819</name>
</gene>
<dbReference type="Pfam" id="PF13440">
    <property type="entry name" value="Polysacc_synt_3"/>
    <property type="match status" value="1"/>
</dbReference>
<feature type="transmembrane region" description="Helical" evidence="7">
    <location>
        <begin position="98"/>
        <end position="120"/>
    </location>
</feature>
<evidence type="ECO:0000256" key="4">
    <source>
        <dbReference type="ARBA" id="ARBA00022692"/>
    </source>
</evidence>
<dbReference type="RefSeq" id="WP_142493963.1">
    <property type="nucleotide sequence ID" value="NZ_FXTO01000018.1"/>
</dbReference>
<dbReference type="GO" id="GO:0005886">
    <property type="term" value="C:plasma membrane"/>
    <property type="evidence" value="ECO:0007669"/>
    <property type="project" value="UniProtKB-SubCell"/>
</dbReference>
<sequence length="453" mass="49833">MIGRGLGRFIKGNSLVERAVRSSLLTVLGFGTYQGLRLLSNLLLTRILFPEAFGMMALVTVFLVGLSMFSDMGVAPAIMQSKRGDDPDFLDTAWTLHIIRGGVLWVAASVLAYPLSLIYAEPELAWYLPVSALTLLITGFNPTKFETANRHLRTGRVIVVEIATQVVGLIAAITLAWLTQSVWALVVSGIVSALAQLLFMHILIPGRGNRWRLEKAAAHELMHFGKWIFLSTLCGFLILQGDKVILGKYLSLDQFGVYNIGYFLASFPLLLGTMVIRRVVIPVHREGPPRVSRENFLRLRKMRFIATAVLMAMLLSVAALGIWLVDLMYDERYLMAGAVVVALACMQVPQIIVLTYDQAALAEGDSQRFFVLSAARAAAMTLGLLLGFELAGLFGALIAQGVAMIVIYPVVIWLARKQGAWDPLHDMVFFVIGGGLAAAIFWLHWDDVSVLIQ</sequence>
<reference evidence="8 9" key="1">
    <citation type="submission" date="2017-05" db="EMBL/GenBank/DDBJ databases">
        <authorList>
            <person name="Varghese N."/>
            <person name="Submissions S."/>
        </authorList>
    </citation>
    <scope>NUCLEOTIDE SEQUENCE [LARGE SCALE GENOMIC DNA]</scope>
    <source>
        <strain evidence="8 9">DSM 29506</strain>
    </source>
</reference>
<feature type="transmembrane region" description="Helical" evidence="7">
    <location>
        <begin position="302"/>
        <end position="324"/>
    </location>
</feature>
<protein>
    <submittedName>
        <fullName evidence="8">Membrane protein involved in the export of O-antigen and teichoic acid</fullName>
    </submittedName>
</protein>
<feature type="transmembrane region" description="Helical" evidence="7">
    <location>
        <begin position="260"/>
        <end position="281"/>
    </location>
</feature>
<evidence type="ECO:0000256" key="2">
    <source>
        <dbReference type="ARBA" id="ARBA00007430"/>
    </source>
</evidence>
<feature type="transmembrane region" description="Helical" evidence="7">
    <location>
        <begin position="369"/>
        <end position="388"/>
    </location>
</feature>
<dbReference type="AlphaFoldDB" id="A0A521ENV3"/>
<comment type="subcellular location">
    <subcellularLocation>
        <location evidence="1">Cell membrane</location>
        <topology evidence="1">Multi-pass membrane protein</topology>
    </subcellularLocation>
</comment>
<dbReference type="OrthoDB" id="7605542at2"/>
<dbReference type="EMBL" id="FXTO01000018">
    <property type="protein sequence ID" value="SMO85572.1"/>
    <property type="molecule type" value="Genomic_DNA"/>
</dbReference>
<feature type="transmembrane region" description="Helical" evidence="7">
    <location>
        <begin position="126"/>
        <end position="145"/>
    </location>
</feature>
<feature type="transmembrane region" description="Helical" evidence="7">
    <location>
        <begin position="183"/>
        <end position="204"/>
    </location>
</feature>
<evidence type="ECO:0000256" key="5">
    <source>
        <dbReference type="ARBA" id="ARBA00022989"/>
    </source>
</evidence>
<evidence type="ECO:0000256" key="7">
    <source>
        <dbReference type="SAM" id="Phobius"/>
    </source>
</evidence>
<dbReference type="PANTHER" id="PTHR30250">
    <property type="entry name" value="PST FAMILY PREDICTED COLANIC ACID TRANSPORTER"/>
    <property type="match status" value="1"/>
</dbReference>
<feature type="transmembrane region" description="Helical" evidence="7">
    <location>
        <begin position="336"/>
        <end position="357"/>
    </location>
</feature>
<dbReference type="InterPro" id="IPR050833">
    <property type="entry name" value="Poly_Biosynth_Transport"/>
</dbReference>
<evidence type="ECO:0000313" key="9">
    <source>
        <dbReference type="Proteomes" id="UP000316030"/>
    </source>
</evidence>
<comment type="similarity">
    <text evidence="2">Belongs to the polysaccharide synthase family.</text>
</comment>
<name>A0A521ENV3_9RHOB</name>
<keyword evidence="6 7" id="KW-0472">Membrane</keyword>
<feature type="transmembrane region" description="Helical" evidence="7">
    <location>
        <begin position="427"/>
        <end position="445"/>
    </location>
</feature>
<evidence type="ECO:0000256" key="1">
    <source>
        <dbReference type="ARBA" id="ARBA00004651"/>
    </source>
</evidence>
<keyword evidence="5 7" id="KW-1133">Transmembrane helix</keyword>
<organism evidence="8 9">
    <name type="scientific">Thalassovita litoralis</name>
    <dbReference type="NCBI Taxonomy" id="1010611"/>
    <lineage>
        <taxon>Bacteria</taxon>
        <taxon>Pseudomonadati</taxon>
        <taxon>Pseudomonadota</taxon>
        <taxon>Alphaproteobacteria</taxon>
        <taxon>Rhodobacterales</taxon>
        <taxon>Roseobacteraceae</taxon>
        <taxon>Thalassovita</taxon>
    </lineage>
</organism>
<feature type="transmembrane region" description="Helical" evidence="7">
    <location>
        <begin position="157"/>
        <end position="177"/>
    </location>
</feature>
<evidence type="ECO:0000313" key="8">
    <source>
        <dbReference type="EMBL" id="SMO85572.1"/>
    </source>
</evidence>
<keyword evidence="4 7" id="KW-0812">Transmembrane</keyword>
<keyword evidence="9" id="KW-1185">Reference proteome</keyword>